<evidence type="ECO:0000313" key="5">
    <source>
        <dbReference type="Proteomes" id="UP000023430"/>
    </source>
</evidence>
<sequence length="153" mass="16094">MDIVIEEGSPLAPGARALLEESHALMTRLYPPEQNHALAPEALASADTTFFVASRGGAALGCVAVKRHADCAELKSFFVRADARGAGLGARLLARAEDAARAEGLAVMRLETGDALAAATALYVRSGYVRCGPFAAYDESPGSVFYEKRLPRG</sequence>
<dbReference type="Proteomes" id="UP000023430">
    <property type="component" value="Unassembled WGS sequence"/>
</dbReference>
<dbReference type="GO" id="GO:0016747">
    <property type="term" value="F:acyltransferase activity, transferring groups other than amino-acyl groups"/>
    <property type="evidence" value="ECO:0007669"/>
    <property type="project" value="InterPro"/>
</dbReference>
<protein>
    <submittedName>
        <fullName evidence="4">Acetyl transferase</fullName>
    </submittedName>
</protein>
<dbReference type="PANTHER" id="PTHR43877">
    <property type="entry name" value="AMINOALKYLPHOSPHONATE N-ACETYLTRANSFERASE-RELATED-RELATED"/>
    <property type="match status" value="1"/>
</dbReference>
<dbReference type="EMBL" id="JAME01000006">
    <property type="protein sequence ID" value="ETX29991.1"/>
    <property type="molecule type" value="Genomic_DNA"/>
</dbReference>
<dbReference type="AlphaFoldDB" id="X7FD35"/>
<comment type="caution">
    <text evidence="4">The sequence shown here is derived from an EMBL/GenBank/DDBJ whole genome shotgun (WGS) entry which is preliminary data.</text>
</comment>
<keyword evidence="5" id="KW-1185">Reference proteome</keyword>
<dbReference type="OrthoDB" id="9803233at2"/>
<dbReference type="InterPro" id="IPR050832">
    <property type="entry name" value="Bact_Acetyltransf"/>
</dbReference>
<dbReference type="SUPFAM" id="SSF55729">
    <property type="entry name" value="Acyl-CoA N-acyltransferases (Nat)"/>
    <property type="match status" value="1"/>
</dbReference>
<dbReference type="Gene3D" id="3.40.630.30">
    <property type="match status" value="1"/>
</dbReference>
<dbReference type="CDD" id="cd04301">
    <property type="entry name" value="NAT_SF"/>
    <property type="match status" value="1"/>
</dbReference>
<dbReference type="PROSITE" id="PS51186">
    <property type="entry name" value="GNAT"/>
    <property type="match status" value="1"/>
</dbReference>
<dbReference type="Pfam" id="PF00583">
    <property type="entry name" value="Acetyltransf_1"/>
    <property type="match status" value="1"/>
</dbReference>
<dbReference type="InterPro" id="IPR016181">
    <property type="entry name" value="Acyl_CoA_acyltransferase"/>
</dbReference>
<dbReference type="InterPro" id="IPR000182">
    <property type="entry name" value="GNAT_dom"/>
</dbReference>
<name>X7FD35_9RHOB</name>
<proteinExistence type="predicted"/>
<evidence type="ECO:0000313" key="4">
    <source>
        <dbReference type="EMBL" id="ETX29991.1"/>
    </source>
</evidence>
<evidence type="ECO:0000256" key="1">
    <source>
        <dbReference type="ARBA" id="ARBA00022679"/>
    </source>
</evidence>
<dbReference type="PANTHER" id="PTHR43877:SF2">
    <property type="entry name" value="AMINOALKYLPHOSPHONATE N-ACETYLTRANSFERASE-RELATED"/>
    <property type="match status" value="1"/>
</dbReference>
<organism evidence="4 5">
    <name type="scientific">Roseivivax isoporae LMG 25204</name>
    <dbReference type="NCBI Taxonomy" id="1449351"/>
    <lineage>
        <taxon>Bacteria</taxon>
        <taxon>Pseudomonadati</taxon>
        <taxon>Pseudomonadota</taxon>
        <taxon>Alphaproteobacteria</taxon>
        <taxon>Rhodobacterales</taxon>
        <taxon>Roseobacteraceae</taxon>
        <taxon>Roseivivax</taxon>
    </lineage>
</organism>
<keyword evidence="1 4" id="KW-0808">Transferase</keyword>
<evidence type="ECO:0000259" key="3">
    <source>
        <dbReference type="PROSITE" id="PS51186"/>
    </source>
</evidence>
<feature type="domain" description="N-acetyltransferase" evidence="3">
    <location>
        <begin position="3"/>
        <end position="151"/>
    </location>
</feature>
<dbReference type="STRING" id="1449351.RISW2_20315"/>
<reference evidence="4 5" key="1">
    <citation type="submission" date="2014-01" db="EMBL/GenBank/DDBJ databases">
        <title>Roseivivax isoporae LMG 25204 Genome Sequencing.</title>
        <authorList>
            <person name="Lai Q."/>
            <person name="Li G."/>
            <person name="Shao Z."/>
        </authorList>
    </citation>
    <scope>NUCLEOTIDE SEQUENCE [LARGE SCALE GENOMIC DNA]</scope>
    <source>
        <strain evidence="4 5">LMG 25204</strain>
    </source>
</reference>
<keyword evidence="2" id="KW-0012">Acyltransferase</keyword>
<gene>
    <name evidence="4" type="ORF">RISW2_20315</name>
</gene>
<dbReference type="eggNOG" id="COG0456">
    <property type="taxonomic scope" value="Bacteria"/>
</dbReference>
<accession>X7FD35</accession>
<dbReference type="RefSeq" id="WP_043767823.1">
    <property type="nucleotide sequence ID" value="NZ_JAME01000006.1"/>
</dbReference>
<evidence type="ECO:0000256" key="2">
    <source>
        <dbReference type="ARBA" id="ARBA00023315"/>
    </source>
</evidence>